<feature type="domain" description="BioF2-like acetyltransferase" evidence="1">
    <location>
        <begin position="109"/>
        <end position="253"/>
    </location>
</feature>
<dbReference type="SUPFAM" id="SSF55729">
    <property type="entry name" value="Acyl-CoA N-acyltransferases (Nat)"/>
    <property type="match status" value="1"/>
</dbReference>
<dbReference type="InterPro" id="IPR016181">
    <property type="entry name" value="Acyl_CoA_acyltransferase"/>
</dbReference>
<dbReference type="STRING" id="1849968.A8C32_03530"/>
<evidence type="ECO:0000313" key="2">
    <source>
        <dbReference type="EMBL" id="OEK08537.1"/>
    </source>
</evidence>
<dbReference type="AlphaFoldDB" id="A0A1E5TB40"/>
<dbReference type="InterPro" id="IPR038740">
    <property type="entry name" value="BioF2-like_GNAT_dom"/>
</dbReference>
<dbReference type="Pfam" id="PF13480">
    <property type="entry name" value="Acetyltransf_6"/>
    <property type="match status" value="1"/>
</dbReference>
<dbReference type="RefSeq" id="WP_069830044.1">
    <property type="nucleotide sequence ID" value="NZ_MDJD01000034.1"/>
</dbReference>
<dbReference type="OrthoDB" id="1426896at2"/>
<evidence type="ECO:0000313" key="3">
    <source>
        <dbReference type="Proteomes" id="UP000095713"/>
    </source>
</evidence>
<gene>
    <name evidence="2" type="ORF">A8C32_03530</name>
</gene>
<name>A0A1E5TB40_9FLAO</name>
<comment type="caution">
    <text evidence="2">The sequence shown here is derived from an EMBL/GenBank/DDBJ whole genome shotgun (WGS) entry which is preliminary data.</text>
</comment>
<evidence type="ECO:0000259" key="1">
    <source>
        <dbReference type="Pfam" id="PF13480"/>
    </source>
</evidence>
<dbReference type="Gene3D" id="3.40.630.30">
    <property type="match status" value="1"/>
</dbReference>
<dbReference type="EMBL" id="MDJD01000034">
    <property type="protein sequence ID" value="OEK08537.1"/>
    <property type="molecule type" value="Genomic_DNA"/>
</dbReference>
<keyword evidence="3" id="KW-1185">Reference proteome</keyword>
<sequence>MKLTKKQINKSFFLDLFFKDKAFPPFYKKITNLLSKNVSYNCNSNSKYNPPHIYTIIDIPSYYSIEFSKDYTYLKSLTTPLYSGYLINLTAYNNLEDYLNNKLGKARKSQLKRYRKRLDLCISPIYKIFYGDITKEEYTFLFKELVIMTKRRFTQKEESNFELPFLKLYENMMYKLILEKKASIFTIYDNDKPINISLNFTDQDTVFHWNSCYNIDYQMFNLGHINMVNHLEWAYKNEFKLFDMSRGDFFHKRKYVNESYTYNANIIYNPSKLSNSFKANLQFLKLKIRYAIIQLLKKYNLHLWYSKYLKYKYRLTSSKNNISLQNNIKIDNIISEIPNFNKQIQINLNKNKYAFLIRSLNYFLHKNQEQIKNVTIYNDFKHKQTYYFKGAKTHQKITIID</sequence>
<organism evidence="2 3">
    <name type="scientific">Flavivirga aquatica</name>
    <dbReference type="NCBI Taxonomy" id="1849968"/>
    <lineage>
        <taxon>Bacteria</taxon>
        <taxon>Pseudomonadati</taxon>
        <taxon>Bacteroidota</taxon>
        <taxon>Flavobacteriia</taxon>
        <taxon>Flavobacteriales</taxon>
        <taxon>Flavobacteriaceae</taxon>
        <taxon>Flavivirga</taxon>
    </lineage>
</organism>
<accession>A0A1E5TB40</accession>
<proteinExistence type="predicted"/>
<reference evidence="2 3" key="1">
    <citation type="submission" date="2016-05" db="EMBL/GenBank/DDBJ databases">
        <title>Draft Genome Sequence of Algibacter sp. Strain SK-16 Isolated from the Surface Water of Aburatsubo Inlet.</title>
        <authorList>
            <person name="Wong S.-K."/>
            <person name="Yoshizawa S."/>
            <person name="Nakajima Y."/>
            <person name="Ogura Y."/>
            <person name="Tetsuya H."/>
            <person name="Hamasaki K."/>
        </authorList>
    </citation>
    <scope>NUCLEOTIDE SEQUENCE [LARGE SCALE GENOMIC DNA]</scope>
    <source>
        <strain evidence="2 3">SK-16</strain>
    </source>
</reference>
<dbReference type="Proteomes" id="UP000095713">
    <property type="component" value="Unassembled WGS sequence"/>
</dbReference>
<protein>
    <recommendedName>
        <fullName evidence="1">BioF2-like acetyltransferase domain-containing protein</fullName>
    </recommendedName>
</protein>